<name>A0A5S5CSX7_9ACTN</name>
<comment type="caution">
    <text evidence="11">The sequence shown here is derived from an EMBL/GenBank/DDBJ whole genome shotgun (WGS) entry which is preliminary data.</text>
</comment>
<evidence type="ECO:0000256" key="9">
    <source>
        <dbReference type="SAM" id="MobiDB-lite"/>
    </source>
</evidence>
<evidence type="ECO:0000256" key="8">
    <source>
        <dbReference type="ARBA" id="ARBA00022840"/>
    </source>
</evidence>
<dbReference type="InterPro" id="IPR025110">
    <property type="entry name" value="AMP-bd_C"/>
</dbReference>
<dbReference type="InterPro" id="IPR018357">
    <property type="entry name" value="Hexapep_transf_CS"/>
</dbReference>
<dbReference type="RefSeq" id="WP_166534091.1">
    <property type="nucleotide sequence ID" value="NZ_VNHW01000010.1"/>
</dbReference>
<dbReference type="Gene3D" id="3.30.300.30">
    <property type="match status" value="1"/>
</dbReference>
<protein>
    <submittedName>
        <fullName evidence="11">Acetoacetyl-CoA synthetase</fullName>
    </submittedName>
</protein>
<keyword evidence="7" id="KW-0547">Nucleotide-binding</keyword>
<feature type="compositionally biased region" description="Low complexity" evidence="9">
    <location>
        <begin position="1"/>
        <end position="18"/>
    </location>
</feature>
<evidence type="ECO:0000256" key="2">
    <source>
        <dbReference type="ARBA" id="ARBA00022450"/>
    </source>
</evidence>
<dbReference type="AlphaFoldDB" id="A0A5S5CSX7"/>
<dbReference type="GO" id="GO:0031177">
    <property type="term" value="F:phosphopantetheine binding"/>
    <property type="evidence" value="ECO:0007669"/>
    <property type="project" value="InterPro"/>
</dbReference>
<dbReference type="InterPro" id="IPR005914">
    <property type="entry name" value="Acac_CoA_synth"/>
</dbReference>
<keyword evidence="2" id="KW-0596">Phosphopantetheine</keyword>
<feature type="domain" description="Carrier" evidence="10">
    <location>
        <begin position="667"/>
        <end position="742"/>
    </location>
</feature>
<dbReference type="InterPro" id="IPR020845">
    <property type="entry name" value="AMP-binding_CS"/>
</dbReference>
<gene>
    <name evidence="11" type="ORF">BD833_110114</name>
</gene>
<dbReference type="SUPFAM" id="SSF47336">
    <property type="entry name" value="ACP-like"/>
    <property type="match status" value="1"/>
</dbReference>
<dbReference type="InterPro" id="IPR009081">
    <property type="entry name" value="PP-bd_ACP"/>
</dbReference>
<dbReference type="Pfam" id="PF00132">
    <property type="entry name" value="Hexapep"/>
    <property type="match status" value="1"/>
</dbReference>
<sequence>MATPTTETTGTGHPVPGTQLAGFRSRCEELTGLDLGDPEALHAFSVGHPDLFWRTLLDWTALPWSGSAERVLTGSDVETARFFPDVRLNYAEALLQPLDGGDDDAPALTGAHAGRPSETYTRRELREAVEHGAGALAGLGLTVGDRAVLVAPNTAGAAVAALSVAALGATLSTSTPDMGPGALLGRFEQVEPALLVLDRTSMDDPDEATRALLVGLPTVRSLVVLDDAPLPDVPALPVHRWADLVTAAADGPRVEWPRLPFDHSLFVMFSSGTTGPPKAMVHGAGGTLLEHVKEHRLHGDLRAGETLYFHTTTAWMMWNWQLSALAVGAHVVVYDGPIAGPHTLWELAAEHQVAVLGTSPPYLQMCQDENYRPVDAVDLHALRAVLSTGAVLHDWQFDWVAEAVGPQPLQSISGGTDIIGCFVLGHPELPVRRGRSQARSLGLDVVAVDETGAEVVGSVGELVCRSPFPSRPVHFLRDPDGSRFHGAYFADHPRVWTHGDLVDFDPDGSARVHGRSDGVLNVNGIRIGPAEIYTALREVTAVTEAMAVEQRDPVHPGSSRMVLLIVLADGARLDGALERDIRRTLRRKASAAHVPSLVVAVPELPLTHNGKRSERAARDAVNGDPVANEAALRNPASLTAIRNAVPGPEAVPLAPETVPAPRTSGDVPGPQVQAAVARIWRETLGLSAADPESHFFDLGGTSRQVMSLLQRLRAEVGREVAISDFVPRPTLGELGRLAGAAVDAIPDAPAAPTHPSSFRELLQWMAEDAQVNRRRGGGALSVLAAGIFRLNHYGTRHTGVVASTVRVASLPLVAFARLGLNCELPGGLACGRRLVLAHGGRGIIVVRDAVLGDDVVMAPYASVGAAYPTPGAPVIGNGVYLGAHATVLGPVRIGNGAFLGARSFVLRDVAPGGVALGVPSEIVEPR</sequence>
<keyword evidence="8" id="KW-0067">ATP-binding</keyword>
<dbReference type="Pfam" id="PF00501">
    <property type="entry name" value="AMP-binding"/>
    <property type="match status" value="1"/>
</dbReference>
<dbReference type="NCBIfam" id="TIGR01217">
    <property type="entry name" value="ac_ac_CoA_syn"/>
    <property type="match status" value="1"/>
</dbReference>
<dbReference type="GO" id="GO:0030729">
    <property type="term" value="F:acetoacetate-CoA ligase activity"/>
    <property type="evidence" value="ECO:0007669"/>
    <property type="project" value="InterPro"/>
</dbReference>
<reference evidence="11 12" key="1">
    <citation type="submission" date="2019-07" db="EMBL/GenBank/DDBJ databases">
        <title>Genomic Encyclopedia of Archaeal and Bacterial Type Strains, Phase II (KMG-II): from individual species to whole genera.</title>
        <authorList>
            <person name="Goeker M."/>
        </authorList>
    </citation>
    <scope>NUCLEOTIDE SEQUENCE [LARGE SCALE GENOMIC DNA]</scope>
    <source>
        <strain evidence="11 12">DSM 46842</strain>
    </source>
</reference>
<dbReference type="PROSITE" id="PS00455">
    <property type="entry name" value="AMP_BINDING"/>
    <property type="match status" value="1"/>
</dbReference>
<organism evidence="11 12">
    <name type="scientific">Blastococcus xanthinilyticus</name>
    <dbReference type="NCBI Taxonomy" id="1564164"/>
    <lineage>
        <taxon>Bacteria</taxon>
        <taxon>Bacillati</taxon>
        <taxon>Actinomycetota</taxon>
        <taxon>Actinomycetes</taxon>
        <taxon>Geodermatophilales</taxon>
        <taxon>Geodermatophilaceae</taxon>
        <taxon>Blastococcus</taxon>
    </lineage>
</organism>
<evidence type="ECO:0000313" key="11">
    <source>
        <dbReference type="EMBL" id="TYP86224.1"/>
    </source>
</evidence>
<dbReference type="Gene3D" id="3.40.50.1820">
    <property type="entry name" value="alpha/beta hydrolase"/>
    <property type="match status" value="1"/>
</dbReference>
<dbReference type="SUPFAM" id="SSF51161">
    <property type="entry name" value="Trimeric LpxA-like enzymes"/>
    <property type="match status" value="1"/>
</dbReference>
<dbReference type="Gene3D" id="3.40.50.12780">
    <property type="entry name" value="N-terminal domain of ligase-like"/>
    <property type="match status" value="1"/>
</dbReference>
<proteinExistence type="inferred from homology"/>
<dbReference type="EMBL" id="VNHW01000010">
    <property type="protein sequence ID" value="TYP86224.1"/>
    <property type="molecule type" value="Genomic_DNA"/>
</dbReference>
<dbReference type="InterPro" id="IPR036736">
    <property type="entry name" value="ACP-like_sf"/>
</dbReference>
<keyword evidence="5" id="KW-0808">Transferase</keyword>
<evidence type="ECO:0000256" key="5">
    <source>
        <dbReference type="ARBA" id="ARBA00022679"/>
    </source>
</evidence>
<dbReference type="GO" id="GO:0006629">
    <property type="term" value="P:lipid metabolic process"/>
    <property type="evidence" value="ECO:0007669"/>
    <property type="project" value="InterPro"/>
</dbReference>
<keyword evidence="12" id="KW-1185">Reference proteome</keyword>
<evidence type="ECO:0000256" key="3">
    <source>
        <dbReference type="ARBA" id="ARBA00022553"/>
    </source>
</evidence>
<dbReference type="InterPro" id="IPR045851">
    <property type="entry name" value="AMP-bd_C_sf"/>
</dbReference>
<dbReference type="PANTHER" id="PTHR42921:SF1">
    <property type="entry name" value="ACETOACETYL-COA SYNTHETASE"/>
    <property type="match status" value="1"/>
</dbReference>
<dbReference type="GO" id="GO:0016740">
    <property type="term" value="F:transferase activity"/>
    <property type="evidence" value="ECO:0007669"/>
    <property type="project" value="UniProtKB-KW"/>
</dbReference>
<dbReference type="Gene3D" id="2.160.10.10">
    <property type="entry name" value="Hexapeptide repeat proteins"/>
    <property type="match status" value="1"/>
</dbReference>
<evidence type="ECO:0000256" key="1">
    <source>
        <dbReference type="ARBA" id="ARBA00006432"/>
    </source>
</evidence>
<dbReference type="SMART" id="SM00823">
    <property type="entry name" value="PKS_PP"/>
    <property type="match status" value="1"/>
</dbReference>
<dbReference type="PROSITE" id="PS00101">
    <property type="entry name" value="HEXAPEP_TRANSFERASES"/>
    <property type="match status" value="1"/>
</dbReference>
<dbReference type="InterPro" id="IPR000873">
    <property type="entry name" value="AMP-dep_synth/lig_dom"/>
</dbReference>
<evidence type="ECO:0000256" key="4">
    <source>
        <dbReference type="ARBA" id="ARBA00022598"/>
    </source>
</evidence>
<dbReference type="InterPro" id="IPR011004">
    <property type="entry name" value="Trimer_LpxA-like_sf"/>
</dbReference>
<dbReference type="Pfam" id="PF13193">
    <property type="entry name" value="AMP-binding_C"/>
    <property type="match status" value="1"/>
</dbReference>
<dbReference type="InterPro" id="IPR020806">
    <property type="entry name" value="PKS_PP-bd"/>
</dbReference>
<dbReference type="InterPro" id="IPR029058">
    <property type="entry name" value="AB_hydrolase_fold"/>
</dbReference>
<evidence type="ECO:0000259" key="10">
    <source>
        <dbReference type="PROSITE" id="PS50075"/>
    </source>
</evidence>
<dbReference type="GO" id="GO:0005524">
    <property type="term" value="F:ATP binding"/>
    <property type="evidence" value="ECO:0007669"/>
    <property type="project" value="UniProtKB-KW"/>
</dbReference>
<keyword evidence="3" id="KW-0597">Phosphoprotein</keyword>
<dbReference type="Pfam" id="PF00550">
    <property type="entry name" value="PP-binding"/>
    <property type="match status" value="1"/>
</dbReference>
<dbReference type="InterPro" id="IPR001451">
    <property type="entry name" value="Hexapep"/>
</dbReference>
<dbReference type="PANTHER" id="PTHR42921">
    <property type="entry name" value="ACETOACETYL-COA SYNTHETASE"/>
    <property type="match status" value="1"/>
</dbReference>
<evidence type="ECO:0000256" key="7">
    <source>
        <dbReference type="ARBA" id="ARBA00022741"/>
    </source>
</evidence>
<evidence type="ECO:0000256" key="6">
    <source>
        <dbReference type="ARBA" id="ARBA00022737"/>
    </source>
</evidence>
<evidence type="ECO:0000313" key="12">
    <source>
        <dbReference type="Proteomes" id="UP000322499"/>
    </source>
</evidence>
<dbReference type="SUPFAM" id="SSF56801">
    <property type="entry name" value="Acetyl-CoA synthetase-like"/>
    <property type="match status" value="1"/>
</dbReference>
<dbReference type="InterPro" id="IPR042099">
    <property type="entry name" value="ANL_N_sf"/>
</dbReference>
<comment type="similarity">
    <text evidence="1">Belongs to the ATP-dependent AMP-binding enzyme family.</text>
</comment>
<feature type="region of interest" description="Disordered" evidence="9">
    <location>
        <begin position="1"/>
        <end position="20"/>
    </location>
</feature>
<dbReference type="PROSITE" id="PS50075">
    <property type="entry name" value="CARRIER"/>
    <property type="match status" value="1"/>
</dbReference>
<keyword evidence="6" id="KW-0677">Repeat</keyword>
<accession>A0A5S5CSX7</accession>
<dbReference type="Proteomes" id="UP000322499">
    <property type="component" value="Unassembled WGS sequence"/>
</dbReference>
<keyword evidence="4" id="KW-0436">Ligase</keyword>